<feature type="compositionally biased region" description="Basic and acidic residues" evidence="1">
    <location>
        <begin position="229"/>
        <end position="254"/>
    </location>
</feature>
<dbReference type="AlphaFoldDB" id="A0A6C0EEF3"/>
<feature type="compositionally biased region" description="Basic residues" evidence="1">
    <location>
        <begin position="255"/>
        <end position="267"/>
    </location>
</feature>
<accession>A0A6C0EEF3</accession>
<sequence>MNSNDEYVNQITLKYLTSIDYQNDVHGVSVSDPHNKGDKINKSKQTGSKIYRQKDKKFYKKRISNIIKLLLNDGVEDDTNQPNYPLFPDIKNTFDIFIRTCIDYLKSQDKCDIIQNDYNNFTNVTNSDANVTSEPTSDIINNNEMNALMMRKIASKKNSIDSFVKRTSTRQTATIIPHKKKINLQDPELKTKGLVLGGGTVAKPPKIDTPPPKDKKICENKNNNIYKETIPKLDILSKNDNQEEKTSNEKDSEQKKHKKDKKQKNKKNTLQLFIENNE</sequence>
<evidence type="ECO:0000313" key="2">
    <source>
        <dbReference type="EMBL" id="QHT27504.1"/>
    </source>
</evidence>
<feature type="compositionally biased region" description="Polar residues" evidence="1">
    <location>
        <begin position="268"/>
        <end position="278"/>
    </location>
</feature>
<dbReference type="EMBL" id="MN739823">
    <property type="protein sequence ID" value="QHT27504.1"/>
    <property type="molecule type" value="Genomic_DNA"/>
</dbReference>
<protein>
    <submittedName>
        <fullName evidence="2">Uncharacterized protein</fullName>
    </submittedName>
</protein>
<evidence type="ECO:0000256" key="1">
    <source>
        <dbReference type="SAM" id="MobiDB-lite"/>
    </source>
</evidence>
<organism evidence="2">
    <name type="scientific">viral metagenome</name>
    <dbReference type="NCBI Taxonomy" id="1070528"/>
    <lineage>
        <taxon>unclassified sequences</taxon>
        <taxon>metagenomes</taxon>
        <taxon>organismal metagenomes</taxon>
    </lineage>
</organism>
<reference evidence="2" key="1">
    <citation type="journal article" date="2020" name="Nature">
        <title>Giant virus diversity and host interactions through global metagenomics.</title>
        <authorList>
            <person name="Schulz F."/>
            <person name="Roux S."/>
            <person name="Paez-Espino D."/>
            <person name="Jungbluth S."/>
            <person name="Walsh D.A."/>
            <person name="Denef V.J."/>
            <person name="McMahon K.D."/>
            <person name="Konstantinidis K.T."/>
            <person name="Eloe-Fadrosh E.A."/>
            <person name="Kyrpides N.C."/>
            <person name="Woyke T."/>
        </authorList>
    </citation>
    <scope>NUCLEOTIDE SEQUENCE</scope>
    <source>
        <strain evidence="2">GVMAG-M-3300023179-33</strain>
    </source>
</reference>
<feature type="region of interest" description="Disordered" evidence="1">
    <location>
        <begin position="195"/>
        <end position="278"/>
    </location>
</feature>
<name>A0A6C0EEF3_9ZZZZ</name>
<proteinExistence type="predicted"/>